<keyword evidence="4 6" id="KW-1133">Transmembrane helix</keyword>
<dbReference type="EMBL" id="QETA01000002">
    <property type="protein sequence ID" value="PWF23889.1"/>
    <property type="molecule type" value="Genomic_DNA"/>
</dbReference>
<protein>
    <submittedName>
        <fullName evidence="7">ABC transporter permease</fullName>
    </submittedName>
</protein>
<keyword evidence="5 6" id="KW-0472">Membrane</keyword>
<feature type="transmembrane region" description="Helical" evidence="6">
    <location>
        <begin position="85"/>
        <end position="105"/>
    </location>
</feature>
<keyword evidence="8" id="KW-1185">Reference proteome</keyword>
<feature type="transmembrane region" description="Helical" evidence="6">
    <location>
        <begin position="111"/>
        <end position="131"/>
    </location>
</feature>
<dbReference type="InterPro" id="IPR005598">
    <property type="entry name" value="ATP_synth_I"/>
</dbReference>
<evidence type="ECO:0000256" key="4">
    <source>
        <dbReference type="ARBA" id="ARBA00022989"/>
    </source>
</evidence>
<dbReference type="RefSeq" id="WP_109061168.1">
    <property type="nucleotide sequence ID" value="NZ_QETA01000002.1"/>
</dbReference>
<dbReference type="Proteomes" id="UP000245212">
    <property type="component" value="Unassembled WGS sequence"/>
</dbReference>
<feature type="transmembrane region" description="Helical" evidence="6">
    <location>
        <begin position="23"/>
        <end position="45"/>
    </location>
</feature>
<evidence type="ECO:0000313" key="8">
    <source>
        <dbReference type="Proteomes" id="UP000245212"/>
    </source>
</evidence>
<dbReference type="Pfam" id="PF03899">
    <property type="entry name" value="ATP-synt_I"/>
    <property type="match status" value="1"/>
</dbReference>
<evidence type="ECO:0000256" key="6">
    <source>
        <dbReference type="SAM" id="Phobius"/>
    </source>
</evidence>
<keyword evidence="2" id="KW-1003">Cell membrane</keyword>
<keyword evidence="3 6" id="KW-0812">Transmembrane</keyword>
<comment type="caution">
    <text evidence="7">The sequence shown here is derived from an EMBL/GenBank/DDBJ whole genome shotgun (WGS) entry which is preliminary data.</text>
</comment>
<comment type="subcellular location">
    <subcellularLocation>
        <location evidence="1">Cell membrane</location>
        <topology evidence="1">Multi-pass membrane protein</topology>
    </subcellularLocation>
</comment>
<name>A0A2V1JYN6_9BURK</name>
<dbReference type="GO" id="GO:0005886">
    <property type="term" value="C:plasma membrane"/>
    <property type="evidence" value="ECO:0007669"/>
    <property type="project" value="UniProtKB-SubCell"/>
</dbReference>
<proteinExistence type="predicted"/>
<feature type="transmembrane region" description="Helical" evidence="6">
    <location>
        <begin position="51"/>
        <end position="73"/>
    </location>
</feature>
<evidence type="ECO:0000256" key="2">
    <source>
        <dbReference type="ARBA" id="ARBA00022475"/>
    </source>
</evidence>
<evidence type="ECO:0000256" key="3">
    <source>
        <dbReference type="ARBA" id="ARBA00022692"/>
    </source>
</evidence>
<organism evidence="7 8">
    <name type="scientific">Corticimicrobacter populi</name>
    <dbReference type="NCBI Taxonomy" id="2175229"/>
    <lineage>
        <taxon>Bacteria</taxon>
        <taxon>Pseudomonadati</taxon>
        <taxon>Pseudomonadota</taxon>
        <taxon>Betaproteobacteria</taxon>
        <taxon>Burkholderiales</taxon>
        <taxon>Alcaligenaceae</taxon>
        <taxon>Corticimicrobacter</taxon>
    </lineage>
</organism>
<evidence type="ECO:0000256" key="1">
    <source>
        <dbReference type="ARBA" id="ARBA00004651"/>
    </source>
</evidence>
<reference evidence="8" key="1">
    <citation type="submission" date="2018-05" db="EMBL/GenBank/DDBJ databases">
        <authorList>
            <person name="Li Y."/>
        </authorList>
    </citation>
    <scope>NUCLEOTIDE SEQUENCE [LARGE SCALE GENOMIC DNA]</scope>
    <source>
        <strain evidence="8">3d-2-2</strain>
    </source>
</reference>
<gene>
    <name evidence="7" type="ORF">DD235_06035</name>
</gene>
<dbReference type="AlphaFoldDB" id="A0A2V1JYN6"/>
<evidence type="ECO:0000256" key="5">
    <source>
        <dbReference type="ARBA" id="ARBA00023136"/>
    </source>
</evidence>
<accession>A0A2V1JYN6</accession>
<sequence length="143" mass="15514">MEQQAREFTEAERAALTSRACRGLMWAVLAQAVMAGVAVLLSAIFAGKWAALSALAGALAYLIPNALYAARLMFHVAQRRTGPGVLLVGEMLKLVAVGLLLWVLVRVADEWLVWPALLLGLLLTLKGYLLLVPFRKKMGLDLS</sequence>
<evidence type="ECO:0000313" key="7">
    <source>
        <dbReference type="EMBL" id="PWF23889.1"/>
    </source>
</evidence>